<name>R0KIP5_ANAPL</name>
<dbReference type="EMBL" id="KB750929">
    <property type="protein sequence ID" value="EOA93018.1"/>
    <property type="molecule type" value="Genomic_DNA"/>
</dbReference>
<evidence type="ECO:0000313" key="2">
    <source>
        <dbReference type="EMBL" id="EOA93018.1"/>
    </source>
</evidence>
<keyword evidence="2" id="KW-0689">Ribosomal protein</keyword>
<sequence length="68" mass="7332">PLRQEGFLLKKRKWPLKGWHKVGGRGQSVPSPGGISAPGGGGCRDQPLSLWRSPLSVPRGILCWKTAS</sequence>
<reference evidence="3" key="1">
    <citation type="journal article" date="2013" name="Nat. Genet.">
        <title>The duck genome and transcriptome provide insight into an avian influenza virus reservoir species.</title>
        <authorList>
            <person name="Huang Y."/>
            <person name="Li Y."/>
            <person name="Burt D.W."/>
            <person name="Chen H."/>
            <person name="Zhang Y."/>
            <person name="Qian W."/>
            <person name="Kim H."/>
            <person name="Gan S."/>
            <person name="Zhao Y."/>
            <person name="Li J."/>
            <person name="Yi K."/>
            <person name="Feng H."/>
            <person name="Zhu P."/>
            <person name="Li B."/>
            <person name="Liu Q."/>
            <person name="Fairley S."/>
            <person name="Magor K.E."/>
            <person name="Du Z."/>
            <person name="Hu X."/>
            <person name="Goodman L."/>
            <person name="Tafer H."/>
            <person name="Vignal A."/>
            <person name="Lee T."/>
            <person name="Kim K.W."/>
            <person name="Sheng Z."/>
            <person name="An Y."/>
            <person name="Searle S."/>
            <person name="Herrero J."/>
            <person name="Groenen M.A."/>
            <person name="Crooijmans R.P."/>
            <person name="Faraut T."/>
            <person name="Cai Q."/>
            <person name="Webster R.G."/>
            <person name="Aldridge J.R."/>
            <person name="Warren W.C."/>
            <person name="Bartschat S."/>
            <person name="Kehr S."/>
            <person name="Marz M."/>
            <person name="Stadler P.F."/>
            <person name="Smith J."/>
            <person name="Kraus R.H."/>
            <person name="Zhao Y."/>
            <person name="Ren L."/>
            <person name="Fei J."/>
            <person name="Morisson M."/>
            <person name="Kaiser P."/>
            <person name="Griffin D.K."/>
            <person name="Rao M."/>
            <person name="Pitel F."/>
            <person name="Wang J."/>
            <person name="Li N."/>
        </authorList>
    </citation>
    <scope>NUCLEOTIDE SEQUENCE [LARGE SCALE GENOMIC DNA]</scope>
</reference>
<keyword evidence="3" id="KW-1185">Reference proteome</keyword>
<feature type="region of interest" description="Disordered" evidence="1">
    <location>
        <begin position="20"/>
        <end position="43"/>
    </location>
</feature>
<dbReference type="AlphaFoldDB" id="R0KIP5"/>
<proteinExistence type="predicted"/>
<organism evidence="2 3">
    <name type="scientific">Anas platyrhynchos</name>
    <name type="common">Mallard</name>
    <name type="synonym">Anas boschas</name>
    <dbReference type="NCBI Taxonomy" id="8839"/>
    <lineage>
        <taxon>Eukaryota</taxon>
        <taxon>Metazoa</taxon>
        <taxon>Chordata</taxon>
        <taxon>Craniata</taxon>
        <taxon>Vertebrata</taxon>
        <taxon>Euteleostomi</taxon>
        <taxon>Archelosauria</taxon>
        <taxon>Archosauria</taxon>
        <taxon>Dinosauria</taxon>
        <taxon>Saurischia</taxon>
        <taxon>Theropoda</taxon>
        <taxon>Coelurosauria</taxon>
        <taxon>Aves</taxon>
        <taxon>Neognathae</taxon>
        <taxon>Galloanserae</taxon>
        <taxon>Anseriformes</taxon>
        <taxon>Anatidae</taxon>
        <taxon>Anatinae</taxon>
        <taxon>Anas</taxon>
    </lineage>
</organism>
<evidence type="ECO:0000256" key="1">
    <source>
        <dbReference type="SAM" id="MobiDB-lite"/>
    </source>
</evidence>
<evidence type="ECO:0000313" key="3">
    <source>
        <dbReference type="Proteomes" id="UP000296049"/>
    </source>
</evidence>
<protein>
    <submittedName>
        <fullName evidence="2">39S ribosomal protein L10, mitochondrial</fullName>
    </submittedName>
</protein>
<keyword evidence="2" id="KW-0687">Ribonucleoprotein</keyword>
<dbReference type="GO" id="GO:0005840">
    <property type="term" value="C:ribosome"/>
    <property type="evidence" value="ECO:0007669"/>
    <property type="project" value="UniProtKB-KW"/>
</dbReference>
<dbReference type="Proteomes" id="UP000296049">
    <property type="component" value="Unassembled WGS sequence"/>
</dbReference>
<accession>R0KIP5</accession>
<feature type="non-terminal residue" evidence="2">
    <location>
        <position position="1"/>
    </location>
</feature>
<gene>
    <name evidence="2" type="ORF">Anapl_18266</name>
</gene>